<organism evidence="2">
    <name type="scientific">Rhizobium leguminosarum bv. trifolii</name>
    <dbReference type="NCBI Taxonomy" id="386"/>
    <lineage>
        <taxon>Bacteria</taxon>
        <taxon>Pseudomonadati</taxon>
        <taxon>Pseudomonadota</taxon>
        <taxon>Alphaproteobacteria</taxon>
        <taxon>Hyphomicrobiales</taxon>
        <taxon>Rhizobiaceae</taxon>
        <taxon>Rhizobium/Agrobacterium group</taxon>
        <taxon>Rhizobium</taxon>
    </lineage>
</organism>
<dbReference type="EMBL" id="KX485719">
    <property type="protein sequence ID" value="AOO88083.1"/>
    <property type="molecule type" value="Genomic_DNA"/>
</dbReference>
<dbReference type="CDD" id="cd01324">
    <property type="entry name" value="cbb3_Oxidase_CcoQ"/>
    <property type="match status" value="1"/>
</dbReference>
<evidence type="ECO:0000313" key="2">
    <source>
        <dbReference type="EMBL" id="AOO88083.1"/>
    </source>
</evidence>
<reference evidence="2" key="2">
    <citation type="journal article" date="2016" name="Front. Microbiol.">
        <title>The Regulatory Protein RosR Affects Rhizobium leguminosarum bv. trifolii Protein Profiles, Cell Surface Properties, and Symbiosis with Clover.</title>
        <authorList>
            <person name="Rachwal K."/>
            <person name="Boguszewska A."/>
            <person name="Kopcinska J."/>
            <person name="Karas M."/>
            <person name="Tchorzewski M."/>
            <person name="Janczarek M."/>
        </authorList>
    </citation>
    <scope>NUCLEOTIDE SEQUENCE</scope>
    <source>
        <strain evidence="2">Rt24.2</strain>
    </source>
</reference>
<dbReference type="RefSeq" id="WP_065275833.1">
    <property type="nucleotide sequence ID" value="NZ_MAMO01000002.1"/>
</dbReference>
<feature type="transmembrane region" description="Helical" evidence="1">
    <location>
        <begin position="14"/>
        <end position="33"/>
    </location>
</feature>
<dbReference type="Pfam" id="PF05545">
    <property type="entry name" value="FixQ"/>
    <property type="match status" value="1"/>
</dbReference>
<dbReference type="InterPro" id="IPR008621">
    <property type="entry name" value="Cbb3-typ_cyt_oxidase_comp"/>
</dbReference>
<dbReference type="AlphaFoldDB" id="A0A1B8RJQ6"/>
<reference evidence="2" key="1">
    <citation type="journal article" date="2015" name="BMC Genomics">
        <title>Transcriptome profiling of a Rhizobium leguminosarum bv. trifolii rosR mutant reveals the role of the transcriptional regulator RosR in motility, synthesis of cell-surface components, and other cellular processes.</title>
        <authorList>
            <person name="Rachwal K."/>
            <person name="Matczynska E."/>
            <person name="Janczarek M."/>
        </authorList>
    </citation>
    <scope>NUCLEOTIDE SEQUENCE</scope>
    <source>
        <strain evidence="2">Rt24.2</strain>
    </source>
</reference>
<protein>
    <submittedName>
        <fullName evidence="2">Cbb3-type cytochrome oxidase, subunit 3</fullName>
    </submittedName>
</protein>
<sequence>MDLTHETMLELSKVWGLFYLILFSIGVIIYTFWPSNKARFDRAETDILDKDDTPWR</sequence>
<keyword evidence="1" id="KW-0812">Transmembrane</keyword>
<evidence type="ECO:0000256" key="1">
    <source>
        <dbReference type="SAM" id="Phobius"/>
    </source>
</evidence>
<keyword evidence="1" id="KW-0472">Membrane</keyword>
<name>A0A1B8RJQ6_RHILT</name>
<keyword evidence="1" id="KW-1133">Transmembrane helix</keyword>
<proteinExistence type="predicted"/>
<accession>A0A1B8RJQ6</accession>